<dbReference type="EMBL" id="KV427660">
    <property type="protein sequence ID" value="KZT01743.1"/>
    <property type="molecule type" value="Genomic_DNA"/>
</dbReference>
<dbReference type="AlphaFoldDB" id="A0A165BVT2"/>
<feature type="compositionally biased region" description="Basic and acidic residues" evidence="1">
    <location>
        <begin position="979"/>
        <end position="994"/>
    </location>
</feature>
<evidence type="ECO:0000313" key="2">
    <source>
        <dbReference type="EMBL" id="KZT01743.1"/>
    </source>
</evidence>
<feature type="region of interest" description="Disordered" evidence="1">
    <location>
        <begin position="616"/>
        <end position="653"/>
    </location>
</feature>
<name>A0A165BVT2_9APHY</name>
<protein>
    <submittedName>
        <fullName evidence="2">Uncharacterized protein</fullName>
    </submittedName>
</protein>
<feature type="region of interest" description="Disordered" evidence="1">
    <location>
        <begin position="63"/>
        <end position="86"/>
    </location>
</feature>
<reference evidence="2 3" key="1">
    <citation type="journal article" date="2016" name="Mol. Biol. Evol.">
        <title>Comparative Genomics of Early-Diverging Mushroom-Forming Fungi Provides Insights into the Origins of Lignocellulose Decay Capabilities.</title>
        <authorList>
            <person name="Nagy L.G."/>
            <person name="Riley R."/>
            <person name="Tritt A."/>
            <person name="Adam C."/>
            <person name="Daum C."/>
            <person name="Floudas D."/>
            <person name="Sun H."/>
            <person name="Yadav J.S."/>
            <person name="Pangilinan J."/>
            <person name="Larsson K.H."/>
            <person name="Matsuura K."/>
            <person name="Barry K."/>
            <person name="Labutti K."/>
            <person name="Kuo R."/>
            <person name="Ohm R.A."/>
            <person name="Bhattacharya S.S."/>
            <person name="Shirouzu T."/>
            <person name="Yoshinaga Y."/>
            <person name="Martin F.M."/>
            <person name="Grigoriev I.V."/>
            <person name="Hibbett D.S."/>
        </authorList>
    </citation>
    <scope>NUCLEOTIDE SEQUENCE [LARGE SCALE GENOMIC DNA]</scope>
    <source>
        <strain evidence="2 3">93-53</strain>
    </source>
</reference>
<keyword evidence="3" id="KW-1185">Reference proteome</keyword>
<dbReference type="GeneID" id="63830294"/>
<accession>A0A165BVT2</accession>
<sequence length="1000" mass="112393">MSRTDGIADTPAKLEFLQSHLNRFLDIAEAGKRSEAKRFVDTIVLPAWEEAFGPPRIYKWFANRRRPTKRPRRNQDGAVTAASTRKSSPKFTANFVLRRPRSVPARDLFAKTIKEKLDKIVSAWRKERGLPYTAGLQIRARLLSKAWKQLPQGKRVRFLEEAEAINQQRAREGNEMRREDISSIAPDLYDAISKVVKGWAQLLPGWTINLKMGGVLDGSADGLRVWNFDLPCEGGERYAQYIRRTTGSSEKFDEHFVAFLRHQDRLYRSSDQDSMNNVSQLLARQLWWDKDDIVHYLQLFFEKKWAQAGGSFRVPWEEILRDPEMYLDMAAFPTQFTLKRLNDYSKAELCELYSHLYAAQNGASIAPTFRFKSVLQASSDAEQDERGSSTIPYSARNTTMRLVRPVSTGAGGSSEQPMLVSEPFPREGSNDGDDDEDASFLRDILTNIPDDNSRGIGVSNVLRREEADESTSEDNVINTNLHRVRKAVRITGVPGSGEDVTSDGSDESSEELSSDAGSASRRSRKAVRFTDVPDSEDTESDGSDGSSEDLSSDAGPASRRSRKAVRITGVSDSESSVEHLNRRARSIRPRKATRMIIDSDLEEDITDEEMDIASEDSLIDSSESQHPPRRVSQTLRRGASGCARTLSPGPASSSSLPLMVMDIDIESRNVVSSYRTDSTMNWEANEMGTNMQEYGLISASEEADHSAVTTGSEREESRHWIAKSGNRQTSMREKCRNACQSARPEWAVVAGEVRHPMPVGKWPEWVCAKMQSLIGIVPTDCNALRSLFPIMVKLDGMLPRASIQAESLPVGLQTWVDVAAKHISSKRVVPATFTMEWLTWWHSLQPVSRQICNLDLDSQLSHPTHAEELRWPALEKGGVNGISQVAFTLCLCFPAKEARGNFTLMQWHSWLWDLTWVFQRMLVGMEERQCASSESITVRTSVVEHTDSSVAVNITQDESLHQGIPAESDEMTRRSARLKIKEQKDQRSTRDKIKYAGAKQ</sequence>
<feature type="compositionally biased region" description="Acidic residues" evidence="1">
    <location>
        <begin position="533"/>
        <end position="551"/>
    </location>
</feature>
<gene>
    <name evidence="2" type="ORF">LAESUDRAFT_763482</name>
</gene>
<dbReference type="Proteomes" id="UP000076871">
    <property type="component" value="Unassembled WGS sequence"/>
</dbReference>
<dbReference type="RefSeq" id="XP_040759483.1">
    <property type="nucleotide sequence ID" value="XM_040913266.1"/>
</dbReference>
<proteinExistence type="predicted"/>
<evidence type="ECO:0000313" key="3">
    <source>
        <dbReference type="Proteomes" id="UP000076871"/>
    </source>
</evidence>
<evidence type="ECO:0000256" key="1">
    <source>
        <dbReference type="SAM" id="MobiDB-lite"/>
    </source>
</evidence>
<dbReference type="InParanoid" id="A0A165BVT2"/>
<feature type="compositionally biased region" description="Polar residues" evidence="1">
    <location>
        <begin position="388"/>
        <end position="400"/>
    </location>
</feature>
<feature type="region of interest" description="Disordered" evidence="1">
    <location>
        <begin position="488"/>
        <end position="584"/>
    </location>
</feature>
<feature type="region of interest" description="Disordered" evidence="1">
    <location>
        <begin position="959"/>
        <end position="1000"/>
    </location>
</feature>
<feature type="compositionally biased region" description="Acidic residues" evidence="1">
    <location>
        <begin position="500"/>
        <end position="513"/>
    </location>
</feature>
<feature type="compositionally biased region" description="Basic residues" evidence="1">
    <location>
        <begin position="63"/>
        <end position="72"/>
    </location>
</feature>
<dbReference type="STRING" id="1314785.A0A165BVT2"/>
<organism evidence="2 3">
    <name type="scientific">Laetiporus sulphureus 93-53</name>
    <dbReference type="NCBI Taxonomy" id="1314785"/>
    <lineage>
        <taxon>Eukaryota</taxon>
        <taxon>Fungi</taxon>
        <taxon>Dikarya</taxon>
        <taxon>Basidiomycota</taxon>
        <taxon>Agaricomycotina</taxon>
        <taxon>Agaricomycetes</taxon>
        <taxon>Polyporales</taxon>
        <taxon>Laetiporus</taxon>
    </lineage>
</organism>
<feature type="region of interest" description="Disordered" evidence="1">
    <location>
        <begin position="380"/>
        <end position="437"/>
    </location>
</feature>
<feature type="compositionally biased region" description="Polar residues" evidence="1">
    <location>
        <begin position="619"/>
        <end position="635"/>
    </location>
</feature>